<dbReference type="Pfam" id="PF12215">
    <property type="entry name" value="Glyco_hydr_116N"/>
    <property type="match status" value="1"/>
</dbReference>
<dbReference type="SUPFAM" id="SSF48208">
    <property type="entry name" value="Six-hairpin glycosidases"/>
    <property type="match status" value="1"/>
</dbReference>
<dbReference type="InterPro" id="IPR008928">
    <property type="entry name" value="6-hairpin_glycosidase_sf"/>
</dbReference>
<dbReference type="RefSeq" id="WP_013775139.1">
    <property type="nucleotide sequence ID" value="NC_015518.1"/>
</dbReference>
<feature type="domain" description="Glycosyl-hydrolase family 116 catalytic region" evidence="1">
    <location>
        <begin position="308"/>
        <end position="641"/>
    </location>
</feature>
<dbReference type="InterPro" id="IPR052566">
    <property type="entry name" value="Non-lysos_glucosylceramidase"/>
</dbReference>
<accession>F4B5C9</accession>
<dbReference type="InterPro" id="IPR024462">
    <property type="entry name" value="GH116_N"/>
</dbReference>
<dbReference type="STRING" id="933801.Ahos_0332"/>
<evidence type="ECO:0008006" key="5">
    <source>
        <dbReference type="Google" id="ProtNLM"/>
    </source>
</evidence>
<dbReference type="eggNOG" id="arCOG03863">
    <property type="taxonomic scope" value="Archaea"/>
</dbReference>
<evidence type="ECO:0000313" key="4">
    <source>
        <dbReference type="Proteomes" id="UP000008458"/>
    </source>
</evidence>
<dbReference type="PANTHER" id="PTHR12654:SF0">
    <property type="entry name" value="NON-LYSOSOMAL GLUCOSYLCERAMIDASE"/>
    <property type="match status" value="1"/>
</dbReference>
<dbReference type="EMBL" id="CP002535">
    <property type="protein sequence ID" value="AEE93223.1"/>
    <property type="molecule type" value="Genomic_DNA"/>
</dbReference>
<gene>
    <name evidence="3" type="ordered locus">Ahos_0332</name>
</gene>
<name>F4B5C9_ACIHW</name>
<dbReference type="AlphaFoldDB" id="F4B5C9"/>
<feature type="domain" description="Glycosyl-hydrolase family 116 N-terminal" evidence="2">
    <location>
        <begin position="8"/>
        <end position="175"/>
    </location>
</feature>
<keyword evidence="4" id="KW-1185">Reference proteome</keyword>
<reference key="2">
    <citation type="journal article" date="2011" name="Extremophiles">
        <title>Genomic analyses of Acidianus hospitalis W1 a host for studying crenarchaeal virus and plasmid life cycles.</title>
        <authorList>
            <person name="You X.Y."/>
            <person name="Liu C."/>
            <person name="Wang S.Y."/>
            <person name="Jiang C.Y."/>
            <person name="Shah S.A."/>
            <person name="Prangishvili D."/>
            <person name="Liu S.J."/>
            <person name="Garrett R.A."/>
        </authorList>
    </citation>
    <scope>NUCLEOTIDE SEQUENCE</scope>
    <source>
        <strain>W1</strain>
    </source>
</reference>
<dbReference type="GO" id="GO:0005975">
    <property type="term" value="P:carbohydrate metabolic process"/>
    <property type="evidence" value="ECO:0007669"/>
    <property type="project" value="InterPro"/>
</dbReference>
<dbReference type="Proteomes" id="UP000008458">
    <property type="component" value="Chromosome"/>
</dbReference>
<organism evidence="3 4">
    <name type="scientific">Acidianus hospitalis (strain W1)</name>
    <dbReference type="NCBI Taxonomy" id="933801"/>
    <lineage>
        <taxon>Archaea</taxon>
        <taxon>Thermoproteota</taxon>
        <taxon>Thermoprotei</taxon>
        <taxon>Sulfolobales</taxon>
        <taxon>Sulfolobaceae</taxon>
        <taxon>Acidianus</taxon>
    </lineage>
</organism>
<evidence type="ECO:0000313" key="3">
    <source>
        <dbReference type="EMBL" id="AEE93223.1"/>
    </source>
</evidence>
<dbReference type="GO" id="GO:0008422">
    <property type="term" value="F:beta-glucosidase activity"/>
    <property type="evidence" value="ECO:0007669"/>
    <property type="project" value="TreeGrafter"/>
</dbReference>
<protein>
    <recommendedName>
        <fullName evidence="5">Glycosyl-hydrolase family 116 catalytic region domain-containing protein</fullName>
    </recommendedName>
</protein>
<dbReference type="InterPro" id="IPR012341">
    <property type="entry name" value="6hp_glycosidase-like_sf"/>
</dbReference>
<dbReference type="HOGENOM" id="CLU_027051_0_0_2"/>
<dbReference type="KEGG" id="aho:Ahos_0332"/>
<dbReference type="InterPro" id="IPR006775">
    <property type="entry name" value="GH116_catalytic"/>
</dbReference>
<reference evidence="3 4" key="1">
    <citation type="journal article" date="2011" name="Extremophiles">
        <title>Genomic analysis of Acidianus hospitalis W1 a host for studying crenarchaeal virus and plasmid life cycles.</title>
        <authorList>
            <person name="You X.Y."/>
            <person name="Liu C."/>
            <person name="Wang S.Y."/>
            <person name="Jiang C.Y."/>
            <person name="Shah S.A."/>
            <person name="Prangishvili D."/>
            <person name="She Q."/>
            <person name="Liu S.J."/>
            <person name="Garrett R.A."/>
        </authorList>
    </citation>
    <scope>NUCLEOTIDE SEQUENCE [LARGE SCALE GENOMIC DNA]</scope>
    <source>
        <strain evidence="3 4">W1</strain>
    </source>
</reference>
<evidence type="ECO:0000259" key="2">
    <source>
        <dbReference type="Pfam" id="PF12215"/>
    </source>
</evidence>
<dbReference type="GeneID" id="10599773"/>
<dbReference type="Gene3D" id="1.50.10.10">
    <property type="match status" value="1"/>
</dbReference>
<evidence type="ECO:0000259" key="1">
    <source>
        <dbReference type="Pfam" id="PF04685"/>
    </source>
</evidence>
<dbReference type="PANTHER" id="PTHR12654">
    <property type="entry name" value="BILE ACID BETA-GLUCOSIDASE-RELATED"/>
    <property type="match status" value="1"/>
</dbReference>
<dbReference type="OrthoDB" id="25222at2157"/>
<sequence length="652" mass="74963">MKLANNFGIPIGSLGTGKIDFFNDLTIGNATIMNNWSNPLRVIRGFHIVDLSTSMFLQGNPARNSEIKFEVKIPKSIEANALFPEVEYEIKNPDFTIKVYSPFVPNDLKDSSLPLIVFNIKGKGIIAISFPNLTGSRRWGRVNYKIEGKVNGVLMTNLKALQSDPAYGEIFLGCQGCHSYVGYRYWIPALKEGMTEDVSIFNLDKLKEGEGINRYYIKPYAREEIGGIVWKEIDGEENFYLTWFFNGRPGYYPYGHYYENWFQSAVDVAEYALKRKPKVELDNTQDWINDAVRNSMYVLTYSWLTKDGRLAVYEDPQISLLMNTIGGMTWDSLSFALLEYFPELVKKMDEHFGNFIIDGEVPHDLGEESIENPIYGASYPYSWNDLGPTWILMIYRDYKFTNDLSFLKRNYNKMKEVIDWLIKKDEDNDGIPDSKGGFDNSYDGTYMYGTSSYIGSLFLCALKAFIESSKILSYDYSKYEEILNKAKSSLESLWNGRYFINWKYKDQKNESCLNSQLLGEFWCNLLGLGNVIDEDKIKTALKYIYEHNGKASKYCLVNSVNPDGSIDESTDQMKSCWPRISFAIASHMIMKGMINEGIEIARKEWETISSRYPYNQPSKINAFNGEHFGLPYYIGSLSIYLVKYAIKNTPHR</sequence>
<proteinExistence type="predicted"/>
<dbReference type="Pfam" id="PF04685">
    <property type="entry name" value="DUF608"/>
    <property type="match status" value="1"/>
</dbReference>